<keyword evidence="1" id="KW-1133">Transmembrane helix</keyword>
<dbReference type="eggNOG" id="ENOG502SM9E">
    <property type="taxonomic scope" value="Eukaryota"/>
</dbReference>
<feature type="transmembrane region" description="Helical" evidence="1">
    <location>
        <begin position="200"/>
        <end position="219"/>
    </location>
</feature>
<dbReference type="EMBL" id="FP929138">
    <property type="protein sequence ID" value="CBY00427.1"/>
    <property type="molecule type" value="Genomic_DNA"/>
</dbReference>
<feature type="transmembrane region" description="Helical" evidence="1">
    <location>
        <begin position="269"/>
        <end position="288"/>
    </location>
</feature>
<keyword evidence="1" id="KW-0472">Membrane</keyword>
<reference evidence="3" key="1">
    <citation type="journal article" date="2011" name="Nat. Commun.">
        <title>Effector diversification within compartments of the Leptosphaeria maculans genome affected by Repeat-Induced Point mutations.</title>
        <authorList>
            <person name="Rouxel T."/>
            <person name="Grandaubert J."/>
            <person name="Hane J.K."/>
            <person name="Hoede C."/>
            <person name="van de Wouw A.P."/>
            <person name="Couloux A."/>
            <person name="Dominguez V."/>
            <person name="Anthouard V."/>
            <person name="Bally P."/>
            <person name="Bourras S."/>
            <person name="Cozijnsen A.J."/>
            <person name="Ciuffetti L.M."/>
            <person name="Degrave A."/>
            <person name="Dilmaghani A."/>
            <person name="Duret L."/>
            <person name="Fudal I."/>
            <person name="Goodwin S.B."/>
            <person name="Gout L."/>
            <person name="Glaser N."/>
            <person name="Linglin J."/>
            <person name="Kema G.H.J."/>
            <person name="Lapalu N."/>
            <person name="Lawrence C.B."/>
            <person name="May K."/>
            <person name="Meyer M."/>
            <person name="Ollivier B."/>
            <person name="Poulain J."/>
            <person name="Schoch C.L."/>
            <person name="Simon A."/>
            <person name="Spatafora J.W."/>
            <person name="Stachowiak A."/>
            <person name="Turgeon B.G."/>
            <person name="Tyler B.M."/>
            <person name="Vincent D."/>
            <person name="Weissenbach J."/>
            <person name="Amselem J."/>
            <person name="Quesneville H."/>
            <person name="Oliver R.P."/>
            <person name="Wincker P."/>
            <person name="Balesdent M.-H."/>
            <person name="Howlett B.J."/>
        </authorList>
    </citation>
    <scope>NUCLEOTIDE SEQUENCE [LARGE SCALE GENOMIC DNA]</scope>
    <source>
        <strain evidence="3">JN3 / isolate v23.1.3 / race Av1-4-5-6-7-8</strain>
    </source>
</reference>
<feature type="transmembrane region" description="Helical" evidence="1">
    <location>
        <begin position="46"/>
        <end position="67"/>
    </location>
</feature>
<feature type="transmembrane region" description="Helical" evidence="1">
    <location>
        <begin position="231"/>
        <end position="257"/>
    </location>
</feature>
<dbReference type="STRING" id="985895.E5A9T6"/>
<dbReference type="Proteomes" id="UP000002668">
    <property type="component" value="Genome"/>
</dbReference>
<dbReference type="OrthoDB" id="5313079at2759"/>
<feature type="transmembrane region" description="Helical" evidence="1">
    <location>
        <begin position="12"/>
        <end position="34"/>
    </location>
</feature>
<dbReference type="SUPFAM" id="SSF48097">
    <property type="entry name" value="Regulator of G-protein signaling, RGS"/>
    <property type="match status" value="1"/>
</dbReference>
<dbReference type="AlphaFoldDB" id="E5A9T6"/>
<gene>
    <name evidence="2" type="ORF">LEMA_P015570.1</name>
</gene>
<dbReference type="HOGENOM" id="CLU_022448_0_0_1"/>
<dbReference type="InterPro" id="IPR044926">
    <property type="entry name" value="RGS_subdomain_2"/>
</dbReference>
<feature type="transmembrane region" description="Helical" evidence="1">
    <location>
        <begin position="79"/>
        <end position="96"/>
    </location>
</feature>
<dbReference type="InParanoid" id="E5A9T6"/>
<proteinExistence type="predicted"/>
<evidence type="ECO:0000313" key="3">
    <source>
        <dbReference type="Proteomes" id="UP000002668"/>
    </source>
</evidence>
<feature type="transmembrane region" description="Helical" evidence="1">
    <location>
        <begin position="149"/>
        <end position="168"/>
    </location>
</feature>
<keyword evidence="3" id="KW-1185">Reference proteome</keyword>
<evidence type="ECO:0000313" key="2">
    <source>
        <dbReference type="EMBL" id="CBY00427.1"/>
    </source>
</evidence>
<name>E5A9T6_LEPMJ</name>
<dbReference type="Gene3D" id="1.10.167.10">
    <property type="entry name" value="Regulator of G-protein Signalling 4, domain 2"/>
    <property type="match status" value="1"/>
</dbReference>
<dbReference type="VEuPathDB" id="FungiDB:LEMA_P015570.1"/>
<accession>E5A9T6</accession>
<keyword evidence="1" id="KW-0812">Transmembrane</keyword>
<dbReference type="OMA" id="MGALEHV"/>
<evidence type="ECO:0008006" key="4">
    <source>
        <dbReference type="Google" id="ProtNLM"/>
    </source>
</evidence>
<evidence type="ECO:0000256" key="1">
    <source>
        <dbReference type="SAM" id="Phobius"/>
    </source>
</evidence>
<organism evidence="3">
    <name type="scientific">Leptosphaeria maculans (strain JN3 / isolate v23.1.3 / race Av1-4-5-6-7-8)</name>
    <name type="common">Blackleg fungus</name>
    <name type="synonym">Phoma lingam</name>
    <dbReference type="NCBI Taxonomy" id="985895"/>
    <lineage>
        <taxon>Eukaryota</taxon>
        <taxon>Fungi</taxon>
        <taxon>Dikarya</taxon>
        <taxon>Ascomycota</taxon>
        <taxon>Pezizomycotina</taxon>
        <taxon>Dothideomycetes</taxon>
        <taxon>Pleosporomycetidae</taxon>
        <taxon>Pleosporales</taxon>
        <taxon>Pleosporineae</taxon>
        <taxon>Leptosphaeriaceae</taxon>
        <taxon>Plenodomus</taxon>
        <taxon>Plenodomus lingam/Leptosphaeria maculans species complex</taxon>
    </lineage>
</organism>
<dbReference type="InterPro" id="IPR036305">
    <property type="entry name" value="RGS_sf"/>
</dbReference>
<protein>
    <recommendedName>
        <fullName evidence="4">RGS domain-containing protein</fullName>
    </recommendedName>
</protein>
<sequence length="582" mass="66078">MTIKLKSDKIAWTYTAVAIVWNLAIVAALSFLWTRRSLPSLRMRRLGLLFAGILSLHTYGNFVLFLYMMGSGFPCNAEFWIMSIYLPVGIALFHASNSQFLDLASRQKQLAHLSLKEQDVMTEKAHTSRSRWRKIISGAERPDSLERTLIYIGIGLTAQFAVTLFVFLGSRKFQSFGFFDYTVAGTDVEQREMCSKGWEWWLSIVWQFFWSWIYAPYCLWKSRNISDVHHWRIQTICCCIAGLPASPLWLAALYIPAFKPVNAVLPPPVWFSICFFLMELSAIGFPIADIIKDNSLRQETLDAIAKWEARQTVNKLHSGAPEWSSSSPASSATAVNLNGRNSLKLVSFESQKSDMLTMNALENALRTNAVPLLRFACLKDFSGENVSFLINLADWRGFWFSSKLPKAQHQRDQFIAATRIFAHFVSDSAEFPINISSKEKKRLQNVFENAANLLYRHQRGSITSVTSDNATPFDDMSPSDRKNSFSSTAELQNCVNLDALGRANYRAVTRMQEPHIDELLSDLEVPEAFEESIFDAAESEIKYLVLTNTWPKFVNFGHASSQMSKDENAERGTWVKKILCSL</sequence>